<protein>
    <submittedName>
        <fullName evidence="1">Uncharacterized protein</fullName>
    </submittedName>
</protein>
<evidence type="ECO:0000313" key="1">
    <source>
        <dbReference type="EMBL" id="KAK7508712.1"/>
    </source>
</evidence>
<organism evidence="1 2">
    <name type="scientific">Batillaria attramentaria</name>
    <dbReference type="NCBI Taxonomy" id="370345"/>
    <lineage>
        <taxon>Eukaryota</taxon>
        <taxon>Metazoa</taxon>
        <taxon>Spiralia</taxon>
        <taxon>Lophotrochozoa</taxon>
        <taxon>Mollusca</taxon>
        <taxon>Gastropoda</taxon>
        <taxon>Caenogastropoda</taxon>
        <taxon>Sorbeoconcha</taxon>
        <taxon>Cerithioidea</taxon>
        <taxon>Batillariidae</taxon>
        <taxon>Batillaria</taxon>
    </lineage>
</organism>
<dbReference type="Proteomes" id="UP001519460">
    <property type="component" value="Unassembled WGS sequence"/>
</dbReference>
<proteinExistence type="predicted"/>
<keyword evidence="2" id="KW-1185">Reference proteome</keyword>
<dbReference type="EMBL" id="JACVVK020000001">
    <property type="protein sequence ID" value="KAK7508712.1"/>
    <property type="molecule type" value="Genomic_DNA"/>
</dbReference>
<reference evidence="1 2" key="1">
    <citation type="journal article" date="2023" name="Sci. Data">
        <title>Genome assembly of the Korean intertidal mud-creeper Batillaria attramentaria.</title>
        <authorList>
            <person name="Patra A.K."/>
            <person name="Ho P.T."/>
            <person name="Jun S."/>
            <person name="Lee S.J."/>
            <person name="Kim Y."/>
            <person name="Won Y.J."/>
        </authorList>
    </citation>
    <scope>NUCLEOTIDE SEQUENCE [LARGE SCALE GENOMIC DNA]</scope>
    <source>
        <strain evidence="1">Wonlab-2016</strain>
    </source>
</reference>
<comment type="caution">
    <text evidence="1">The sequence shown here is derived from an EMBL/GenBank/DDBJ whole genome shotgun (WGS) entry which is preliminary data.</text>
</comment>
<accession>A0ABD0MAC9</accession>
<sequence>MMSAKSSYGAFGSGRFLTSVICGESPTPCKKLSPARAESDVDYDVRRMKTRKRGTVTEQIPSSGLSILKALFCPVGVTKSRGGPAEPTKCFSVGSLRLTCVGLVL</sequence>
<name>A0ABD0MAC9_9CAEN</name>
<evidence type="ECO:0000313" key="2">
    <source>
        <dbReference type="Proteomes" id="UP001519460"/>
    </source>
</evidence>
<dbReference type="AlphaFoldDB" id="A0ABD0MAC9"/>
<gene>
    <name evidence="1" type="ORF">BaRGS_00000278</name>
</gene>